<dbReference type="InterPro" id="IPR036429">
    <property type="entry name" value="SpoA-like_sf"/>
</dbReference>
<name>A0A098Y6Z7_9ACTN</name>
<sequence>MRTCVSLSDTVADAPSAAAPRPPEGQARARRREPRTYDFRRPTKLSREHVRILQITQESFARQATTTLTSLLRTGVRVELTGIEQFSYDDYIATLPSSYFVATFTLEPLAGKGVLAWPLDSAMAMVDHMLGGSGAGDQPNRPMTGMESAITGHLLARLLDELGQAFAPVTALKPALDSVEYNPQLAQAASGSETVMVATYSMRIGAREPEVTLVLPFASFVGPLNNAASPQLSDVAKHKRQRALEAITERINDVPVDVSVRFNPLDVPSGDLLSLAVGDVLLLRHAQDSPLQVTTNDVTFAHALPSNHRRRLAAEIVPDTSTGGKDPA</sequence>
<dbReference type="InterPro" id="IPR001689">
    <property type="entry name" value="Flag_FliM"/>
</dbReference>
<keyword evidence="13" id="KW-1185">Reference proteome</keyword>
<accession>A0A098Y6Z7</accession>
<keyword evidence="8" id="KW-0472">Membrane</keyword>
<evidence type="ECO:0000256" key="8">
    <source>
        <dbReference type="ARBA" id="ARBA00023136"/>
    </source>
</evidence>
<keyword evidence="5" id="KW-1003">Cell membrane</keyword>
<dbReference type="PIRSF" id="PIRSF002888">
    <property type="entry name" value="FliM"/>
    <property type="match status" value="1"/>
</dbReference>
<evidence type="ECO:0000256" key="7">
    <source>
        <dbReference type="ARBA" id="ARBA00022779"/>
    </source>
</evidence>
<dbReference type="Gene3D" id="3.40.1550.10">
    <property type="entry name" value="CheC-like"/>
    <property type="match status" value="1"/>
</dbReference>
<dbReference type="PANTHER" id="PTHR30034">
    <property type="entry name" value="FLAGELLAR MOTOR SWITCH PROTEIN FLIM"/>
    <property type="match status" value="1"/>
</dbReference>
<feature type="domain" description="Flagellar motor switch protein FliN-like C-terminal" evidence="11">
    <location>
        <begin position="249"/>
        <end position="316"/>
    </location>
</feature>
<comment type="caution">
    <text evidence="12">The sequence shown here is derived from an EMBL/GenBank/DDBJ whole genome shotgun (WGS) entry which is preliminary data.</text>
</comment>
<dbReference type="InterPro" id="IPR028976">
    <property type="entry name" value="CheC-like_sf"/>
</dbReference>
<reference evidence="12 13" key="1">
    <citation type="submission" date="2014-07" db="EMBL/GenBank/DDBJ databases">
        <title>Biosystematic studies on Modestobacter strains isolated from extreme hyper-arid desert soil and from historic building.</title>
        <authorList>
            <person name="Bukarasam K."/>
            <person name="Bull A."/>
            <person name="Girard G."/>
            <person name="van Wezel G."/>
            <person name="Goodfellow M."/>
        </authorList>
    </citation>
    <scope>NUCLEOTIDE SEQUENCE [LARGE SCALE GENOMIC DNA]</scope>
    <source>
        <strain evidence="12 13">KNN45-2b</strain>
    </source>
</reference>
<dbReference type="GO" id="GO:0009425">
    <property type="term" value="C:bacterial-type flagellum basal body"/>
    <property type="evidence" value="ECO:0007669"/>
    <property type="project" value="UniProtKB-SubCell"/>
</dbReference>
<dbReference type="GO" id="GO:0071978">
    <property type="term" value="P:bacterial-type flagellum-dependent swarming motility"/>
    <property type="evidence" value="ECO:0007669"/>
    <property type="project" value="TreeGrafter"/>
</dbReference>
<evidence type="ECO:0000313" key="12">
    <source>
        <dbReference type="EMBL" id="KGH46249.1"/>
    </source>
</evidence>
<dbReference type="PANTHER" id="PTHR30034:SF6">
    <property type="entry name" value="YOP PROTEINS TRANSLOCATION PROTEIN Q"/>
    <property type="match status" value="1"/>
</dbReference>
<evidence type="ECO:0000256" key="6">
    <source>
        <dbReference type="ARBA" id="ARBA00022500"/>
    </source>
</evidence>
<dbReference type="EMBL" id="JPMX01000055">
    <property type="protein sequence ID" value="KGH46249.1"/>
    <property type="molecule type" value="Genomic_DNA"/>
</dbReference>
<keyword evidence="12" id="KW-0969">Cilium</keyword>
<dbReference type="Pfam" id="PF01052">
    <property type="entry name" value="FliMN_C"/>
    <property type="match status" value="1"/>
</dbReference>
<dbReference type="SUPFAM" id="SSF101801">
    <property type="entry name" value="Surface presentation of antigens (SPOA)"/>
    <property type="match status" value="1"/>
</dbReference>
<evidence type="ECO:0000256" key="5">
    <source>
        <dbReference type="ARBA" id="ARBA00022475"/>
    </source>
</evidence>
<evidence type="ECO:0000256" key="4">
    <source>
        <dbReference type="ARBA" id="ARBA00021898"/>
    </source>
</evidence>
<dbReference type="CDD" id="cd17908">
    <property type="entry name" value="FliM"/>
    <property type="match status" value="1"/>
</dbReference>
<protein>
    <recommendedName>
        <fullName evidence="4">Flagellar motor switch protein FliM</fullName>
    </recommendedName>
</protein>
<comment type="subcellular location">
    <subcellularLocation>
        <location evidence="1">Bacterial flagellum basal body</location>
    </subcellularLocation>
    <subcellularLocation>
        <location evidence="2">Cell membrane</location>
        <topology evidence="2">Peripheral membrane protein</topology>
    </subcellularLocation>
</comment>
<keyword evidence="9" id="KW-0975">Bacterial flagellum</keyword>
<dbReference type="Pfam" id="PF02154">
    <property type="entry name" value="FliM"/>
    <property type="match status" value="1"/>
</dbReference>
<dbReference type="GO" id="GO:0050918">
    <property type="term" value="P:positive chemotaxis"/>
    <property type="evidence" value="ECO:0007669"/>
    <property type="project" value="TreeGrafter"/>
</dbReference>
<keyword evidence="7" id="KW-0283">Flagellar rotation</keyword>
<dbReference type="InterPro" id="IPR001543">
    <property type="entry name" value="FliN-like_C"/>
</dbReference>
<feature type="region of interest" description="Disordered" evidence="10">
    <location>
        <begin position="1"/>
        <end position="39"/>
    </location>
</feature>
<gene>
    <name evidence="12" type="ORF">IN07_13000</name>
</gene>
<comment type="similarity">
    <text evidence="3">Belongs to the FliM family.</text>
</comment>
<keyword evidence="6" id="KW-0145">Chemotaxis</keyword>
<evidence type="ECO:0000259" key="11">
    <source>
        <dbReference type="Pfam" id="PF01052"/>
    </source>
</evidence>
<dbReference type="GO" id="GO:0003774">
    <property type="term" value="F:cytoskeletal motor activity"/>
    <property type="evidence" value="ECO:0007669"/>
    <property type="project" value="InterPro"/>
</dbReference>
<evidence type="ECO:0000256" key="9">
    <source>
        <dbReference type="ARBA" id="ARBA00023143"/>
    </source>
</evidence>
<dbReference type="Gene3D" id="2.30.330.10">
    <property type="entry name" value="SpoA-like"/>
    <property type="match status" value="1"/>
</dbReference>
<proteinExistence type="inferred from homology"/>
<dbReference type="AlphaFoldDB" id="A0A098Y6Z7"/>
<evidence type="ECO:0000256" key="3">
    <source>
        <dbReference type="ARBA" id="ARBA00011049"/>
    </source>
</evidence>
<evidence type="ECO:0000313" key="13">
    <source>
        <dbReference type="Proteomes" id="UP000029713"/>
    </source>
</evidence>
<evidence type="ECO:0000256" key="2">
    <source>
        <dbReference type="ARBA" id="ARBA00004202"/>
    </source>
</evidence>
<evidence type="ECO:0000256" key="10">
    <source>
        <dbReference type="SAM" id="MobiDB-lite"/>
    </source>
</evidence>
<keyword evidence="12" id="KW-0282">Flagellum</keyword>
<dbReference type="SUPFAM" id="SSF103039">
    <property type="entry name" value="CheC-like"/>
    <property type="match status" value="1"/>
</dbReference>
<dbReference type="Proteomes" id="UP000029713">
    <property type="component" value="Unassembled WGS sequence"/>
</dbReference>
<organism evidence="12 13">
    <name type="scientific">Modestobacter caceresii</name>
    <dbReference type="NCBI Taxonomy" id="1522368"/>
    <lineage>
        <taxon>Bacteria</taxon>
        <taxon>Bacillati</taxon>
        <taxon>Actinomycetota</taxon>
        <taxon>Actinomycetes</taxon>
        <taxon>Geodermatophilales</taxon>
        <taxon>Geodermatophilaceae</taxon>
        <taxon>Modestobacter</taxon>
    </lineage>
</organism>
<evidence type="ECO:0000256" key="1">
    <source>
        <dbReference type="ARBA" id="ARBA00004117"/>
    </source>
</evidence>
<dbReference type="GO" id="GO:0005886">
    <property type="term" value="C:plasma membrane"/>
    <property type="evidence" value="ECO:0007669"/>
    <property type="project" value="UniProtKB-SubCell"/>
</dbReference>
<dbReference type="STRING" id="1522368.IN07_13000"/>
<keyword evidence="12" id="KW-0966">Cell projection</keyword>